<organism evidence="1 2">
    <name type="scientific">[Eubacterium] siraeum DSM 15702</name>
    <dbReference type="NCBI Taxonomy" id="428128"/>
    <lineage>
        <taxon>Bacteria</taxon>
        <taxon>Bacillati</taxon>
        <taxon>Bacillota</taxon>
        <taxon>Clostridia</taxon>
        <taxon>Eubacteriales</taxon>
        <taxon>Oscillospiraceae</taxon>
        <taxon>Oscillospiraceae incertae sedis</taxon>
    </lineage>
</organism>
<proteinExistence type="predicted"/>
<name>B0MKA6_9FIRM</name>
<gene>
    <name evidence="1" type="ORF">EUBSIR_00230</name>
</gene>
<reference evidence="1" key="2">
    <citation type="submission" date="2014-06" db="EMBL/GenBank/DDBJ databases">
        <title>Draft genome sequence of Eubacterium siraeum (DSM 15702).</title>
        <authorList>
            <person name="Sudarsanam P."/>
            <person name="Ley R."/>
            <person name="Guruge J."/>
            <person name="Turnbaugh P.J."/>
            <person name="Mahowald M."/>
            <person name="Liep D."/>
            <person name="Gordon J."/>
        </authorList>
    </citation>
    <scope>NUCLEOTIDE SEQUENCE</scope>
    <source>
        <strain evidence="1">DSM 15702</strain>
    </source>
</reference>
<keyword evidence="2" id="KW-1185">Reference proteome</keyword>
<accession>B0MKA6</accession>
<evidence type="ECO:0000313" key="1">
    <source>
        <dbReference type="EMBL" id="EDS01854.1"/>
    </source>
</evidence>
<dbReference type="AlphaFoldDB" id="B0MKA6"/>
<reference evidence="1" key="1">
    <citation type="submission" date="2007-10" db="EMBL/GenBank/DDBJ databases">
        <authorList>
            <person name="Fulton L."/>
            <person name="Clifton S."/>
            <person name="Fulton B."/>
            <person name="Xu J."/>
            <person name="Minx P."/>
            <person name="Pepin K.H."/>
            <person name="Johnson M."/>
            <person name="Thiruvilangam P."/>
            <person name="Bhonagiri V."/>
            <person name="Nash W.E."/>
            <person name="Mardis E.R."/>
            <person name="Wilson R.K."/>
        </authorList>
    </citation>
    <scope>NUCLEOTIDE SEQUENCE [LARGE SCALE GENOMIC DNA]</scope>
    <source>
        <strain evidence="1">DSM 15702</strain>
    </source>
</reference>
<protein>
    <submittedName>
        <fullName evidence="1">Uncharacterized protein</fullName>
    </submittedName>
</protein>
<comment type="caution">
    <text evidence="1">The sequence shown here is derived from an EMBL/GenBank/DDBJ whole genome shotgun (WGS) entry which is preliminary data.</text>
</comment>
<evidence type="ECO:0000313" key="2">
    <source>
        <dbReference type="Proteomes" id="UP000005326"/>
    </source>
</evidence>
<sequence length="66" mass="7720">MEIKIKAYAYTIDIITEIRYFCKCNNAVFGKFRIIFTSHLPTATKQNRHRLHDACDACHIFTIISL</sequence>
<dbReference type="Proteomes" id="UP000005326">
    <property type="component" value="Unassembled WGS sequence"/>
</dbReference>
<dbReference type="EMBL" id="ABCA03000028">
    <property type="protein sequence ID" value="EDS01854.1"/>
    <property type="molecule type" value="Genomic_DNA"/>
</dbReference>